<dbReference type="Proteomes" id="UP001198242">
    <property type="component" value="Unassembled WGS sequence"/>
</dbReference>
<dbReference type="Pfam" id="PF09992">
    <property type="entry name" value="NAGPA"/>
    <property type="match status" value="1"/>
</dbReference>
<protein>
    <submittedName>
        <fullName evidence="2">Phosphodiester glycosidase family protein</fullName>
    </submittedName>
</protein>
<dbReference type="InterPro" id="IPR018711">
    <property type="entry name" value="NAGPA"/>
</dbReference>
<evidence type="ECO:0000313" key="2">
    <source>
        <dbReference type="EMBL" id="MCC2211206.1"/>
    </source>
</evidence>
<name>A0AAE3JA86_9FIRM</name>
<reference evidence="2 3" key="1">
    <citation type="submission" date="2021-10" db="EMBL/GenBank/DDBJ databases">
        <title>Anaerobic single-cell dispensing facilitates the cultivation of human gut bacteria.</title>
        <authorList>
            <person name="Afrizal A."/>
        </authorList>
    </citation>
    <scope>NUCLEOTIDE SEQUENCE [LARGE SCALE GENOMIC DNA]</scope>
    <source>
        <strain evidence="2 3">CLA-AA-H232</strain>
    </source>
</reference>
<keyword evidence="2" id="KW-0326">Glycosidase</keyword>
<dbReference type="EMBL" id="JAJEQM010000014">
    <property type="protein sequence ID" value="MCC2211206.1"/>
    <property type="molecule type" value="Genomic_DNA"/>
</dbReference>
<organism evidence="2 3">
    <name type="scientific">Hominilimicola fabiformis</name>
    <dbReference type="NCBI Taxonomy" id="2885356"/>
    <lineage>
        <taxon>Bacteria</taxon>
        <taxon>Bacillati</taxon>
        <taxon>Bacillota</taxon>
        <taxon>Clostridia</taxon>
        <taxon>Eubacteriales</taxon>
        <taxon>Oscillospiraceae</taxon>
        <taxon>Hominilimicola</taxon>
    </lineage>
</organism>
<comment type="caution">
    <text evidence="2">The sequence shown here is derived from an EMBL/GenBank/DDBJ whole genome shotgun (WGS) entry which is preliminary data.</text>
</comment>
<evidence type="ECO:0000313" key="3">
    <source>
        <dbReference type="Proteomes" id="UP001198242"/>
    </source>
</evidence>
<gene>
    <name evidence="2" type="ORF">LKE05_10455</name>
</gene>
<proteinExistence type="predicted"/>
<keyword evidence="2" id="KW-0378">Hydrolase</keyword>
<dbReference type="AlphaFoldDB" id="A0AAE3JA86"/>
<sequence length="352" mass="40607">MKNKESEQMGYYRVRKNWNNGKWDSSQICAYTDKQKAIQECTEERVQQGYKVFDPDGKVVYPITLEKQTKVLKNDGVIPDDEIEYWNDIFNRKKLVHLDDLNVIINRYSKLLNKNETKIVSHNGICMLRIPSNRFQIKLVDKSKSNLDEDTYFNLGYFANFKEDGIFFTLPVANLVADTDENTLSSPCLKYLKERKVKDNKVYFYASQNASDQFKTKDVSTLIICNDNTVFIDKYNSLYDEDVKYAVSGAPIIIDGLRVTTEYLDEGWDNSIVRPTVHGFLGIKDNYIYYFYIETKTSNCITSGEVYDKIKDCGFSDVIKVDGGGSFYCKINGEIQKSTSENRQINNIGVVM</sequence>
<keyword evidence="3" id="KW-1185">Reference proteome</keyword>
<evidence type="ECO:0000259" key="1">
    <source>
        <dbReference type="Pfam" id="PF09992"/>
    </source>
</evidence>
<accession>A0AAE3JA86</accession>
<dbReference type="GO" id="GO:0016798">
    <property type="term" value="F:hydrolase activity, acting on glycosyl bonds"/>
    <property type="evidence" value="ECO:0007669"/>
    <property type="project" value="UniProtKB-KW"/>
</dbReference>
<feature type="domain" description="Phosphodiester glycosidase" evidence="1">
    <location>
        <begin position="216"/>
        <end position="351"/>
    </location>
</feature>